<gene>
    <name evidence="2" type="ORF">C798_25480</name>
</gene>
<protein>
    <submittedName>
        <fullName evidence="2">Acyl dehydratase</fullName>
    </submittedName>
</protein>
<dbReference type="SUPFAM" id="SSF54637">
    <property type="entry name" value="Thioesterase/thiol ester dehydrase-isomerase"/>
    <property type="match status" value="1"/>
</dbReference>
<reference evidence="2 3" key="1">
    <citation type="journal article" date="2012" name="J. Bacteriol.">
        <title>Genome sequence of the pathogenic Herbaspirillum seropedicae strain Os34, isolated from rice roots.</title>
        <authorList>
            <person name="Ye W."/>
            <person name="Ye S."/>
            <person name="Liu J."/>
            <person name="Chang S."/>
            <person name="Chen M."/>
            <person name="Zhu B."/>
            <person name="Guo L."/>
            <person name="An Q."/>
        </authorList>
    </citation>
    <scope>NUCLEOTIDE SEQUENCE [LARGE SCALE GENOMIC DNA]</scope>
    <source>
        <strain evidence="2 3">Os34</strain>
    </source>
</reference>
<dbReference type="CDD" id="cd03454">
    <property type="entry name" value="YdeM"/>
    <property type="match status" value="1"/>
</dbReference>
<dbReference type="RefSeq" id="WP_017449881.1">
    <property type="nucleotide sequence ID" value="NZ_CP008956.1"/>
</dbReference>
<sequence>MKFADFKEGDIHELGPVLVDQEESIAFAERYDSQWFHVDPELARDGQWHGLIVSGWFTCALAMRLISREILADSDCYASPGLTYLKWLHPVRPGDQLRMKVRVIEARRSSSKDWLGVVRYQWTLRNQEEIEVLDLEAMTLFKLD</sequence>
<feature type="domain" description="MaoC-like" evidence="1">
    <location>
        <begin position="17"/>
        <end position="110"/>
    </location>
</feature>
<evidence type="ECO:0000313" key="2">
    <source>
        <dbReference type="EMBL" id="QJQ03465.1"/>
    </source>
</evidence>
<dbReference type="PANTHER" id="PTHR43664">
    <property type="entry name" value="MONOAMINE OXIDASE-RELATED"/>
    <property type="match status" value="1"/>
</dbReference>
<dbReference type="PANTHER" id="PTHR43664:SF1">
    <property type="entry name" value="BETA-METHYLMALYL-COA DEHYDRATASE"/>
    <property type="match status" value="1"/>
</dbReference>
<dbReference type="Pfam" id="PF01575">
    <property type="entry name" value="MaoC_dehydratas"/>
    <property type="match status" value="1"/>
</dbReference>
<dbReference type="InterPro" id="IPR052342">
    <property type="entry name" value="MCH/BMMD"/>
</dbReference>
<accession>A0A6M3ZXR5</accession>
<dbReference type="Gene3D" id="3.10.129.10">
    <property type="entry name" value="Hotdog Thioesterase"/>
    <property type="match status" value="1"/>
</dbReference>
<evidence type="ECO:0000259" key="1">
    <source>
        <dbReference type="Pfam" id="PF01575"/>
    </source>
</evidence>
<dbReference type="Proteomes" id="UP000501648">
    <property type="component" value="Chromosome"/>
</dbReference>
<name>A0A6M3ZXR5_9BURK</name>
<dbReference type="InterPro" id="IPR029069">
    <property type="entry name" value="HotDog_dom_sf"/>
</dbReference>
<dbReference type="AlphaFoldDB" id="A0A6M3ZXR5"/>
<proteinExistence type="predicted"/>
<organism evidence="2 3">
    <name type="scientific">Herbaspirillum rubrisubalbicans Os34</name>
    <dbReference type="NCBI Taxonomy" id="1235827"/>
    <lineage>
        <taxon>Bacteria</taxon>
        <taxon>Pseudomonadati</taxon>
        <taxon>Pseudomonadota</taxon>
        <taxon>Betaproteobacteria</taxon>
        <taxon>Burkholderiales</taxon>
        <taxon>Oxalobacteraceae</taxon>
        <taxon>Herbaspirillum</taxon>
    </lineage>
</organism>
<evidence type="ECO:0000313" key="3">
    <source>
        <dbReference type="Proteomes" id="UP000501648"/>
    </source>
</evidence>
<dbReference type="InterPro" id="IPR002539">
    <property type="entry name" value="MaoC-like_dom"/>
</dbReference>
<dbReference type="EMBL" id="CP008956">
    <property type="protein sequence ID" value="QJQ03465.1"/>
    <property type="molecule type" value="Genomic_DNA"/>
</dbReference>